<dbReference type="Proteomes" id="UP000297597">
    <property type="component" value="Unassembled WGS sequence"/>
</dbReference>
<name>A0A4Y7RQM6_9FIRM</name>
<reference evidence="2 3" key="1">
    <citation type="journal article" date="2018" name="Environ. Microbiol.">
        <title>Novel energy conservation strategies and behaviour of Pelotomaculum schinkii driving syntrophic propionate catabolism.</title>
        <authorList>
            <person name="Hidalgo-Ahumada C.A.P."/>
            <person name="Nobu M.K."/>
            <person name="Narihiro T."/>
            <person name="Tamaki H."/>
            <person name="Liu W.T."/>
            <person name="Kamagata Y."/>
            <person name="Stams A.J.M."/>
            <person name="Imachi H."/>
            <person name="Sousa D.Z."/>
        </authorList>
    </citation>
    <scope>NUCLEOTIDE SEQUENCE [LARGE SCALE GENOMIC DNA]</scope>
    <source>
        <strain evidence="2 3">MGP</strain>
    </source>
</reference>
<feature type="signal peptide" evidence="1">
    <location>
        <begin position="1"/>
        <end position="28"/>
    </location>
</feature>
<dbReference type="RefSeq" id="WP_134213543.1">
    <property type="nucleotide sequence ID" value="NZ_QFFZ01000015.1"/>
</dbReference>
<feature type="chain" id="PRO_5021276427" description="HMA domain-containing protein" evidence="1">
    <location>
        <begin position="29"/>
        <end position="277"/>
    </location>
</feature>
<dbReference type="OrthoDB" id="9820574at2"/>
<gene>
    <name evidence="2" type="ORF">Pmgp_01677</name>
</gene>
<proteinExistence type="predicted"/>
<dbReference type="AlphaFoldDB" id="A0A4Y7RQM6"/>
<comment type="caution">
    <text evidence="2">The sequence shown here is derived from an EMBL/GenBank/DDBJ whole genome shotgun (WGS) entry which is preliminary data.</text>
</comment>
<evidence type="ECO:0000313" key="2">
    <source>
        <dbReference type="EMBL" id="TEB11314.1"/>
    </source>
</evidence>
<evidence type="ECO:0008006" key="4">
    <source>
        <dbReference type="Google" id="ProtNLM"/>
    </source>
</evidence>
<keyword evidence="3" id="KW-1185">Reference proteome</keyword>
<keyword evidence="1" id="KW-0732">Signal</keyword>
<dbReference type="EMBL" id="QFFZ01000015">
    <property type="protein sequence ID" value="TEB11314.1"/>
    <property type="molecule type" value="Genomic_DNA"/>
</dbReference>
<organism evidence="2 3">
    <name type="scientific">Pelotomaculum propionicicum</name>
    <dbReference type="NCBI Taxonomy" id="258475"/>
    <lineage>
        <taxon>Bacteria</taxon>
        <taxon>Bacillati</taxon>
        <taxon>Bacillota</taxon>
        <taxon>Clostridia</taxon>
        <taxon>Eubacteriales</taxon>
        <taxon>Desulfotomaculaceae</taxon>
        <taxon>Pelotomaculum</taxon>
    </lineage>
</organism>
<accession>A0A4Y7RQM6</accession>
<sequence length="277" mass="30168">MSKKISNHLQVMLVIVLSIALLATPAMAGYASAKVLSEKFEDIGSGCAPCTEVANMIQVDPNLKFIFNGKDLKDSKLSDGKIVTEKEFTGRELAYITETALADKQVNALYQNLVERGFVLAKENVIATKITAEFNNSELGELEKIDNTIVNLHLVKNDTNETAIISFVSNKFGTGAAALAKNNDNSKNLLFYDSKADKIVASSSLNCWVCQQIVTLVKNWPQGVSCLIMCGSLCLVFVEYPPAMAACNIICNPVCRYVTKNPNTNAYEACLNLGYCP</sequence>
<evidence type="ECO:0000256" key="1">
    <source>
        <dbReference type="SAM" id="SignalP"/>
    </source>
</evidence>
<evidence type="ECO:0000313" key="3">
    <source>
        <dbReference type="Proteomes" id="UP000297597"/>
    </source>
</evidence>
<protein>
    <recommendedName>
        <fullName evidence="4">HMA domain-containing protein</fullName>
    </recommendedName>
</protein>